<name>A0ABU0HD16_9HYPH</name>
<dbReference type="RefSeq" id="WP_266351083.1">
    <property type="nucleotide sequence ID" value="NZ_JAPKNG010000007.1"/>
</dbReference>
<protein>
    <submittedName>
        <fullName evidence="2">Sugar phosphate isomerase/epimerase</fullName>
    </submittedName>
</protein>
<dbReference type="PANTHER" id="PTHR12110">
    <property type="entry name" value="HYDROXYPYRUVATE ISOMERASE"/>
    <property type="match status" value="1"/>
</dbReference>
<feature type="domain" description="Xylose isomerase-like TIM barrel" evidence="1">
    <location>
        <begin position="26"/>
        <end position="233"/>
    </location>
</feature>
<organism evidence="2 3">
    <name type="scientific">Kaistia dalseonensis</name>
    <dbReference type="NCBI Taxonomy" id="410840"/>
    <lineage>
        <taxon>Bacteria</taxon>
        <taxon>Pseudomonadati</taxon>
        <taxon>Pseudomonadota</taxon>
        <taxon>Alphaproteobacteria</taxon>
        <taxon>Hyphomicrobiales</taxon>
        <taxon>Kaistiaceae</taxon>
        <taxon>Kaistia</taxon>
    </lineage>
</organism>
<reference evidence="2 3" key="1">
    <citation type="submission" date="2023-07" db="EMBL/GenBank/DDBJ databases">
        <title>Genomic Encyclopedia of Type Strains, Phase IV (KMG-IV): sequencing the most valuable type-strain genomes for metagenomic binning, comparative biology and taxonomic classification.</title>
        <authorList>
            <person name="Goeker M."/>
        </authorList>
    </citation>
    <scope>NUCLEOTIDE SEQUENCE [LARGE SCALE GENOMIC DNA]</scope>
    <source>
        <strain evidence="2 3">B6-8</strain>
    </source>
</reference>
<dbReference type="InterPro" id="IPR036237">
    <property type="entry name" value="Xyl_isomerase-like_sf"/>
</dbReference>
<dbReference type="GO" id="GO:0016853">
    <property type="term" value="F:isomerase activity"/>
    <property type="evidence" value="ECO:0007669"/>
    <property type="project" value="UniProtKB-KW"/>
</dbReference>
<accession>A0ABU0HD16</accession>
<dbReference type="Pfam" id="PF01261">
    <property type="entry name" value="AP_endonuc_2"/>
    <property type="match status" value="1"/>
</dbReference>
<dbReference type="SUPFAM" id="SSF51658">
    <property type="entry name" value="Xylose isomerase-like"/>
    <property type="match status" value="1"/>
</dbReference>
<gene>
    <name evidence="2" type="ORF">QO014_004627</name>
</gene>
<keyword evidence="2" id="KW-0413">Isomerase</keyword>
<dbReference type="InterPro" id="IPR013022">
    <property type="entry name" value="Xyl_isomerase-like_TIM-brl"/>
</dbReference>
<dbReference type="EMBL" id="JAUSVO010000007">
    <property type="protein sequence ID" value="MDQ0440214.1"/>
    <property type="molecule type" value="Genomic_DNA"/>
</dbReference>
<dbReference type="Proteomes" id="UP001241603">
    <property type="component" value="Unassembled WGS sequence"/>
</dbReference>
<comment type="caution">
    <text evidence="2">The sequence shown here is derived from an EMBL/GenBank/DDBJ whole genome shotgun (WGS) entry which is preliminary data.</text>
</comment>
<evidence type="ECO:0000259" key="1">
    <source>
        <dbReference type="Pfam" id="PF01261"/>
    </source>
</evidence>
<evidence type="ECO:0000313" key="2">
    <source>
        <dbReference type="EMBL" id="MDQ0440214.1"/>
    </source>
</evidence>
<sequence>MSKHKISFQLYSARNFPPLESILEGLAKIGYDAVEPYYPLYGEDPAGYRAKVDAVGLVTPTFHAPPSGVIGETDRFIDIAKTIGATTIIPPHIGGDERPTDVAGWKAFAEKLARAAEKAKAAGLGLAWHNHDFEYVTLEDGSRPIDHLIGNGVMAELDLGWVVRAGKDPIAEIDRLADQTIAFHIKDLAPAGTTVDDGWTNVGDGIVDWKALWPHINAAPKATVLVAEHDNPSDWKVFAERSYAAIKALVS</sequence>
<proteinExistence type="predicted"/>
<dbReference type="PANTHER" id="PTHR12110:SF41">
    <property type="entry name" value="INOSOSE DEHYDRATASE"/>
    <property type="match status" value="1"/>
</dbReference>
<evidence type="ECO:0000313" key="3">
    <source>
        <dbReference type="Proteomes" id="UP001241603"/>
    </source>
</evidence>
<dbReference type="InterPro" id="IPR050312">
    <property type="entry name" value="IolE/XylAMocC-like"/>
</dbReference>
<dbReference type="Gene3D" id="3.20.20.150">
    <property type="entry name" value="Divalent-metal-dependent TIM barrel enzymes"/>
    <property type="match status" value="1"/>
</dbReference>
<keyword evidence="3" id="KW-1185">Reference proteome</keyword>